<gene>
    <name evidence="7" type="ORF">MCOR_23995</name>
</gene>
<dbReference type="EC" id="2.7.11.1" evidence="7"/>
<keyword evidence="3" id="KW-1015">Disulfide bond</keyword>
<name>A0A6J8C0V6_MYTCO</name>
<dbReference type="SMART" id="SM00408">
    <property type="entry name" value="IGc2"/>
    <property type="match status" value="1"/>
</dbReference>
<dbReference type="InterPro" id="IPR003599">
    <property type="entry name" value="Ig_sub"/>
</dbReference>
<dbReference type="InterPro" id="IPR036179">
    <property type="entry name" value="Ig-like_dom_sf"/>
</dbReference>
<dbReference type="AlphaFoldDB" id="A0A6J8C0V6"/>
<evidence type="ECO:0000256" key="3">
    <source>
        <dbReference type="ARBA" id="ARBA00023157"/>
    </source>
</evidence>
<evidence type="ECO:0000256" key="5">
    <source>
        <dbReference type="SAM" id="MobiDB-lite"/>
    </source>
</evidence>
<dbReference type="InterPro" id="IPR007110">
    <property type="entry name" value="Ig-like_dom"/>
</dbReference>
<keyword evidence="8" id="KW-1185">Reference proteome</keyword>
<evidence type="ECO:0000259" key="6">
    <source>
        <dbReference type="PROSITE" id="PS50835"/>
    </source>
</evidence>
<keyword evidence="7" id="KW-0808">Transferase</keyword>
<evidence type="ECO:0000313" key="8">
    <source>
        <dbReference type="Proteomes" id="UP000507470"/>
    </source>
</evidence>
<evidence type="ECO:0000256" key="2">
    <source>
        <dbReference type="ARBA" id="ARBA00022737"/>
    </source>
</evidence>
<dbReference type="Proteomes" id="UP000507470">
    <property type="component" value="Unassembled WGS sequence"/>
</dbReference>
<dbReference type="InterPro" id="IPR003598">
    <property type="entry name" value="Ig_sub2"/>
</dbReference>
<feature type="region of interest" description="Disordered" evidence="5">
    <location>
        <begin position="381"/>
        <end position="493"/>
    </location>
</feature>
<dbReference type="GO" id="GO:0004674">
    <property type="term" value="F:protein serine/threonine kinase activity"/>
    <property type="evidence" value="ECO:0007669"/>
    <property type="project" value="UniProtKB-EC"/>
</dbReference>
<feature type="compositionally biased region" description="Basic and acidic residues" evidence="5">
    <location>
        <begin position="382"/>
        <end position="398"/>
    </location>
</feature>
<dbReference type="EMBL" id="CACVKT020004258">
    <property type="protein sequence ID" value="CAC5388750.1"/>
    <property type="molecule type" value="Genomic_DNA"/>
</dbReference>
<dbReference type="GO" id="GO:0043005">
    <property type="term" value="C:neuron projection"/>
    <property type="evidence" value="ECO:0007669"/>
    <property type="project" value="TreeGrafter"/>
</dbReference>
<dbReference type="SUPFAM" id="SSF48726">
    <property type="entry name" value="Immunoglobulin"/>
    <property type="match status" value="1"/>
</dbReference>
<dbReference type="SMART" id="SM00409">
    <property type="entry name" value="IG"/>
    <property type="match status" value="1"/>
</dbReference>
<protein>
    <submittedName>
        <fullName evidence="7">TTN</fullName>
        <ecNumber evidence="7">2.7.11.1</ecNumber>
    </submittedName>
</protein>
<feature type="compositionally biased region" description="Basic and acidic residues" evidence="5">
    <location>
        <begin position="434"/>
        <end position="443"/>
    </location>
</feature>
<dbReference type="PROSITE" id="PS50835">
    <property type="entry name" value="IG_LIKE"/>
    <property type="match status" value="1"/>
</dbReference>
<keyword evidence="4" id="KW-0393">Immunoglobulin domain</keyword>
<dbReference type="OrthoDB" id="6098641at2759"/>
<feature type="domain" description="Ig-like" evidence="6">
    <location>
        <begin position="527"/>
        <end position="617"/>
    </location>
</feature>
<sequence length="890" mass="103510">MSCCMCGQNGKWKFSKILSKDQFRILFKSNHDKLDNSHTKRSGKRLVQTCICHLVPIQCINVSVLDITLANVILTKCENIPHERGVYNWLEQIVKARNALFHLTDLRSIDDNTYNYYWNSISGSVEGLSNLVGQTYNESVKNKVNEIKRKFTMLGSEYMEENLCREYWREKCVMFEKNHRKDLSKYEELLESITEENPRYESHQTCRDIMQKIVVDDIIVNVCGNATVRTVIESTHLNSSVTDGQYPGSWPFEEHPVPPDWDTAKLVDSIEVMCEQYTSDMPVKITSFSTEDIEILATIWRIIMTKAGCLQKEIRRFIHELVTLSGIQAPDDQLDINIIMDEEETKREFSFYFKAFPQFHQLFPEVQEPTAQQGRMQNDFETNDHNEQTESEDPDSKEPLGFLNKVKTRKQQEQKKYTLESSDDNEQTETEDQEREKSQHDQALHQTTNNQSRHNDPYDKTVLYNRTTQNNSSNQLEIDSTNRQNINNYEEERSVNLDLKKEEIHADSKTEKPSEKKQSAKIAGNKPTFTAEITNTTGKLNETVQLICRTENVKQRVEWYFNGQLIYDSDPTNYRVVNHTDGTRILKIPKLQDRHNGIYMCEACNEFGATNMKAYITVLGSLPSEDPVGRPIFQIDRRTELSALPVISRGILMQGNIILLLSKKKLFKYHILDCMLISEIDLQSESHDLAVINESIIAVTVPETIRIELHNVVDGRNNDVRYINTDFWCYAISVTTNDYVVVCMNSKNKGLKFMNIRDKQSIEHMHNMKVHKEDGLYYSSPYLYYTNYTNKCIACYSDDRQLHFTFEDKPFPFPPIGMTIIDKDTLYIVCETAECIWHASISKKRHKAVESGFESVVKPCVFLYSDFTRNLFILDYTNNLFVYEKIQSYK</sequence>
<evidence type="ECO:0000313" key="7">
    <source>
        <dbReference type="EMBL" id="CAC5388750.1"/>
    </source>
</evidence>
<evidence type="ECO:0000256" key="4">
    <source>
        <dbReference type="ARBA" id="ARBA00023319"/>
    </source>
</evidence>
<feature type="compositionally biased region" description="Acidic residues" evidence="5">
    <location>
        <begin position="421"/>
        <end position="433"/>
    </location>
</feature>
<dbReference type="PANTHER" id="PTHR12231:SF253">
    <property type="entry name" value="DPR-INTERACTING PROTEIN ETA, ISOFORM B-RELATED"/>
    <property type="match status" value="1"/>
</dbReference>
<dbReference type="Pfam" id="PF13927">
    <property type="entry name" value="Ig_3"/>
    <property type="match status" value="1"/>
</dbReference>
<accession>A0A6J8C0V6</accession>
<keyword evidence="1" id="KW-0732">Signal</keyword>
<proteinExistence type="predicted"/>
<dbReference type="PANTHER" id="PTHR12231">
    <property type="entry name" value="CTX-RELATED TYPE I TRANSMEMBRANE PROTEIN"/>
    <property type="match status" value="1"/>
</dbReference>
<dbReference type="Gene3D" id="2.60.40.10">
    <property type="entry name" value="Immunoglobulins"/>
    <property type="match status" value="1"/>
</dbReference>
<evidence type="ECO:0000256" key="1">
    <source>
        <dbReference type="ARBA" id="ARBA00022729"/>
    </source>
</evidence>
<dbReference type="InterPro" id="IPR051170">
    <property type="entry name" value="Neural/epithelial_adhesion"/>
</dbReference>
<reference evidence="7 8" key="1">
    <citation type="submission" date="2020-06" db="EMBL/GenBank/DDBJ databases">
        <authorList>
            <person name="Li R."/>
            <person name="Bekaert M."/>
        </authorList>
    </citation>
    <scope>NUCLEOTIDE SEQUENCE [LARGE SCALE GENOMIC DNA]</scope>
    <source>
        <strain evidence="8">wild</strain>
    </source>
</reference>
<keyword evidence="2" id="KW-0677">Repeat</keyword>
<organism evidence="7 8">
    <name type="scientific">Mytilus coruscus</name>
    <name type="common">Sea mussel</name>
    <dbReference type="NCBI Taxonomy" id="42192"/>
    <lineage>
        <taxon>Eukaryota</taxon>
        <taxon>Metazoa</taxon>
        <taxon>Spiralia</taxon>
        <taxon>Lophotrochozoa</taxon>
        <taxon>Mollusca</taxon>
        <taxon>Bivalvia</taxon>
        <taxon>Autobranchia</taxon>
        <taxon>Pteriomorphia</taxon>
        <taxon>Mytilida</taxon>
        <taxon>Mytiloidea</taxon>
        <taxon>Mytilidae</taxon>
        <taxon>Mytilinae</taxon>
        <taxon>Mytilus</taxon>
    </lineage>
</organism>
<feature type="compositionally biased region" description="Polar residues" evidence="5">
    <location>
        <begin position="464"/>
        <end position="488"/>
    </location>
</feature>
<dbReference type="InterPro" id="IPR013783">
    <property type="entry name" value="Ig-like_fold"/>
</dbReference>
<dbReference type="SUPFAM" id="SSF63829">
    <property type="entry name" value="Calcium-dependent phosphotriesterase"/>
    <property type="match status" value="1"/>
</dbReference>